<name>A0ACB9NTY0_9MYRT</name>
<sequence>MAAKRFRDENPCLDKGQPQEKRVKIRLASVIRKVMMENSMKIFYEALEPMIRRLMHEEMERSLRRRTQSLPRSSSLQLLAQEPSTLELWFSNSLSLPIFTGTKIKYQDGAPLRILLIDKSGSPVFLPNPVKIDLVVLNGDFPSGERNDWTSKEFNRSVVLAREGKRPLLAGDISAIMRSDCMVSIGELELTDNSSWIRCRRFRIGARVSPGSYRGAQIREAMTEAFVVKDHRGELYKKHHPPCLNDEVWRLEKIGKDGAFRKRLTAAKINTVQDFLKLSVIDQPRLREILGSGMSEKMWEATIKHARKCEMGNKHYIYRGQDFSIVLNPICQVERASIGGQFYSKKDLSSINRKSSSSHLQPFMEKLVRQAYSNWGSLEETEVMPMDEAPRLPGGEMEEHLPNHQMAYLPSNATLDGVNAWHMGPEFIGVPFEQYATGYNITEAPFDSNPTLKPPFAGGHKNSSNPPEK</sequence>
<proteinExistence type="predicted"/>
<dbReference type="EMBL" id="CM042886">
    <property type="protein sequence ID" value="KAI4339019.1"/>
    <property type="molecule type" value="Genomic_DNA"/>
</dbReference>
<organism evidence="1 2">
    <name type="scientific">Melastoma candidum</name>
    <dbReference type="NCBI Taxonomy" id="119954"/>
    <lineage>
        <taxon>Eukaryota</taxon>
        <taxon>Viridiplantae</taxon>
        <taxon>Streptophyta</taxon>
        <taxon>Embryophyta</taxon>
        <taxon>Tracheophyta</taxon>
        <taxon>Spermatophyta</taxon>
        <taxon>Magnoliopsida</taxon>
        <taxon>eudicotyledons</taxon>
        <taxon>Gunneridae</taxon>
        <taxon>Pentapetalae</taxon>
        <taxon>rosids</taxon>
        <taxon>malvids</taxon>
        <taxon>Myrtales</taxon>
        <taxon>Melastomataceae</taxon>
        <taxon>Melastomatoideae</taxon>
        <taxon>Melastomateae</taxon>
        <taxon>Melastoma</taxon>
    </lineage>
</organism>
<gene>
    <name evidence="1" type="ORF">MLD38_024007</name>
</gene>
<evidence type="ECO:0000313" key="2">
    <source>
        <dbReference type="Proteomes" id="UP001057402"/>
    </source>
</evidence>
<evidence type="ECO:0000313" key="1">
    <source>
        <dbReference type="EMBL" id="KAI4339019.1"/>
    </source>
</evidence>
<dbReference type="Proteomes" id="UP001057402">
    <property type="component" value="Chromosome 7"/>
</dbReference>
<protein>
    <submittedName>
        <fullName evidence="1">Uncharacterized protein</fullName>
    </submittedName>
</protein>
<reference evidence="2" key="1">
    <citation type="journal article" date="2023" name="Front. Plant Sci.">
        <title>Chromosomal-level genome assembly of Melastoma candidum provides insights into trichome evolution.</title>
        <authorList>
            <person name="Zhong Y."/>
            <person name="Wu W."/>
            <person name="Sun C."/>
            <person name="Zou P."/>
            <person name="Liu Y."/>
            <person name="Dai S."/>
            <person name="Zhou R."/>
        </authorList>
    </citation>
    <scope>NUCLEOTIDE SEQUENCE [LARGE SCALE GENOMIC DNA]</scope>
</reference>
<accession>A0ACB9NTY0</accession>
<keyword evidence="2" id="KW-1185">Reference proteome</keyword>
<comment type="caution">
    <text evidence="1">The sequence shown here is derived from an EMBL/GenBank/DDBJ whole genome shotgun (WGS) entry which is preliminary data.</text>
</comment>